<keyword evidence="1" id="KW-0808">Transferase</keyword>
<proteinExistence type="predicted"/>
<protein>
    <submittedName>
        <fullName evidence="2">L-carnitine dehydratase</fullName>
    </submittedName>
</protein>
<dbReference type="InterPro" id="IPR023606">
    <property type="entry name" value="CoA-Trfase_III_dom_1_sf"/>
</dbReference>
<dbReference type="eggNOG" id="COG1804">
    <property type="taxonomic scope" value="Bacteria"/>
</dbReference>
<dbReference type="AlphaFoldDB" id="A0A062VJ86"/>
<evidence type="ECO:0000313" key="2">
    <source>
        <dbReference type="EMBL" id="KCZ98156.1"/>
    </source>
</evidence>
<accession>A0A062VJ86</accession>
<dbReference type="STRING" id="1280954.HPO_11154"/>
<dbReference type="RefSeq" id="WP_035598562.1">
    <property type="nucleotide sequence ID" value="NZ_ARYM01000012.1"/>
</dbReference>
<comment type="caution">
    <text evidence="2">The sequence shown here is derived from an EMBL/GenBank/DDBJ whole genome shotgun (WGS) entry which is preliminary data.</text>
</comment>
<organism evidence="2 3">
    <name type="scientific">Hyphomonas polymorpha PS728</name>
    <dbReference type="NCBI Taxonomy" id="1280954"/>
    <lineage>
        <taxon>Bacteria</taxon>
        <taxon>Pseudomonadati</taxon>
        <taxon>Pseudomonadota</taxon>
        <taxon>Alphaproteobacteria</taxon>
        <taxon>Hyphomonadales</taxon>
        <taxon>Hyphomonadaceae</taxon>
        <taxon>Hyphomonas</taxon>
    </lineage>
</organism>
<dbReference type="OrthoDB" id="9806585at2"/>
<dbReference type="PATRIC" id="fig|1280954.3.peg.2260"/>
<dbReference type="Proteomes" id="UP000027100">
    <property type="component" value="Unassembled WGS sequence"/>
</dbReference>
<dbReference type="InterPro" id="IPR050483">
    <property type="entry name" value="CoA-transferase_III_domain"/>
</dbReference>
<dbReference type="GO" id="GO:0008410">
    <property type="term" value="F:CoA-transferase activity"/>
    <property type="evidence" value="ECO:0007669"/>
    <property type="project" value="TreeGrafter"/>
</dbReference>
<dbReference type="Pfam" id="PF02515">
    <property type="entry name" value="CoA_transf_3"/>
    <property type="match status" value="1"/>
</dbReference>
<dbReference type="PANTHER" id="PTHR48207:SF3">
    <property type="entry name" value="SUCCINATE--HYDROXYMETHYLGLUTARATE COA-TRANSFERASE"/>
    <property type="match status" value="1"/>
</dbReference>
<dbReference type="SUPFAM" id="SSF89796">
    <property type="entry name" value="CoA-transferase family III (CaiB/BaiF)"/>
    <property type="match status" value="1"/>
</dbReference>
<sequence length="395" mass="42041">MSKTGGPLHGLRVLEFTHMVMGPAAGLVLADLGAEVIKVEPIGGDKTRKLKGSGAGYFPMYNRNKKSLAIDLKSEEGKAIALALADQADVFIENFRPGALEALGFGYSALSARNPRLIYCSEKGFLDGPYAHRTALDEVAQMMGGLAYMTGPPGRPLRAGASVIDVTGGMFGAIGALAALNERQTTGKGRHVTASLFETTVFLVGQHIAQYAVTGSPAAPMPARVSAWAVYDVFDAKDDEKVFVGVVSDGQWTSFCKAFGLDDWATDPSLAGNNDRVAHRGLILPRLRALFAGYSKQDLMDKLEKIGLPFAPIQRPEDLLEDPHLLANGSLLNMQLPEGGEVSLPALPLTLDDDRPGLMLDPPRIGAHSVEVLGALGHTTEEIENLVSRGLVQVS</sequence>
<dbReference type="EMBL" id="ARYM01000012">
    <property type="protein sequence ID" value="KCZ98156.1"/>
    <property type="molecule type" value="Genomic_DNA"/>
</dbReference>
<evidence type="ECO:0000313" key="3">
    <source>
        <dbReference type="Proteomes" id="UP000027100"/>
    </source>
</evidence>
<dbReference type="InterPro" id="IPR003673">
    <property type="entry name" value="CoA-Trfase_fam_III"/>
</dbReference>
<gene>
    <name evidence="2" type="ORF">HPO_11154</name>
</gene>
<reference evidence="2 3" key="1">
    <citation type="journal article" date="2014" name="Antonie Van Leeuwenhoek">
        <title>Hyphomonas beringensis sp. nov. and Hyphomonas chukchiensis sp. nov., isolated from surface seawater of the Bering Sea and Chukchi Sea.</title>
        <authorList>
            <person name="Li C."/>
            <person name="Lai Q."/>
            <person name="Li G."/>
            <person name="Dong C."/>
            <person name="Wang J."/>
            <person name="Liao Y."/>
            <person name="Shao Z."/>
        </authorList>
    </citation>
    <scope>NUCLEOTIDE SEQUENCE [LARGE SCALE GENOMIC DNA]</scope>
    <source>
        <strain evidence="2 3">PS728</strain>
    </source>
</reference>
<keyword evidence="3" id="KW-1185">Reference proteome</keyword>
<dbReference type="InterPro" id="IPR044855">
    <property type="entry name" value="CoA-Trfase_III_dom3_sf"/>
</dbReference>
<name>A0A062VJ86_9PROT</name>
<dbReference type="Gene3D" id="3.30.1540.10">
    <property type="entry name" value="formyl-coa transferase, domain 3"/>
    <property type="match status" value="1"/>
</dbReference>
<dbReference type="PANTHER" id="PTHR48207">
    <property type="entry name" value="SUCCINATE--HYDROXYMETHYLGLUTARATE COA-TRANSFERASE"/>
    <property type="match status" value="1"/>
</dbReference>
<evidence type="ECO:0000256" key="1">
    <source>
        <dbReference type="ARBA" id="ARBA00022679"/>
    </source>
</evidence>
<dbReference type="Gene3D" id="3.40.50.10540">
    <property type="entry name" value="Crotonobetainyl-coa:carnitine coa-transferase, domain 1"/>
    <property type="match status" value="1"/>
</dbReference>